<dbReference type="InterPro" id="IPR013747">
    <property type="entry name" value="ACP_syn_III_C"/>
</dbReference>
<dbReference type="GO" id="GO:0044550">
    <property type="term" value="P:secondary metabolite biosynthetic process"/>
    <property type="evidence" value="ECO:0007669"/>
    <property type="project" value="TreeGrafter"/>
</dbReference>
<dbReference type="KEGG" id="abas:ACPOL_1400"/>
<organism evidence="5 6">
    <name type="scientific">Acidisarcina polymorpha</name>
    <dbReference type="NCBI Taxonomy" id="2211140"/>
    <lineage>
        <taxon>Bacteria</taxon>
        <taxon>Pseudomonadati</taxon>
        <taxon>Acidobacteriota</taxon>
        <taxon>Terriglobia</taxon>
        <taxon>Terriglobales</taxon>
        <taxon>Acidobacteriaceae</taxon>
        <taxon>Acidisarcina</taxon>
    </lineage>
</organism>
<evidence type="ECO:0000256" key="2">
    <source>
        <dbReference type="ARBA" id="ARBA00023315"/>
    </source>
</evidence>
<dbReference type="EMBL" id="CP030840">
    <property type="protein sequence ID" value="AXC10748.1"/>
    <property type="molecule type" value="Genomic_DNA"/>
</dbReference>
<feature type="domain" description="Thiolase N-terminal" evidence="3">
    <location>
        <begin position="136"/>
        <end position="225"/>
    </location>
</feature>
<gene>
    <name evidence="5" type="ORF">ACPOL_1400</name>
</gene>
<dbReference type="Pfam" id="PF00108">
    <property type="entry name" value="Thiolase_N"/>
    <property type="match status" value="1"/>
</dbReference>
<protein>
    <submittedName>
        <fullName evidence="5">3-oxoacyl-[acyl-carrier-protein] synthase, KASIII</fullName>
    </submittedName>
</protein>
<keyword evidence="2" id="KW-0012">Acyltransferase</keyword>
<dbReference type="InterPro" id="IPR020616">
    <property type="entry name" value="Thiolase_N"/>
</dbReference>
<evidence type="ECO:0000313" key="6">
    <source>
        <dbReference type="Proteomes" id="UP000253606"/>
    </source>
</evidence>
<name>A0A2Z5FV54_9BACT</name>
<proteinExistence type="predicted"/>
<dbReference type="GO" id="GO:0016747">
    <property type="term" value="F:acyltransferase activity, transferring groups other than amino-acyl groups"/>
    <property type="evidence" value="ECO:0007669"/>
    <property type="project" value="InterPro"/>
</dbReference>
<dbReference type="PANTHER" id="PTHR34069:SF3">
    <property type="entry name" value="ACYL-COA:ACYL-COA ALKYLTRANSFERASE"/>
    <property type="match status" value="1"/>
</dbReference>
<keyword evidence="1" id="KW-0808">Transferase</keyword>
<keyword evidence="6" id="KW-1185">Reference proteome</keyword>
<reference evidence="5 6" key="1">
    <citation type="journal article" date="2018" name="Front. Microbiol.">
        <title>Hydrolytic Capabilities as a Key to Environmental Success: Chitinolytic and Cellulolytic Acidobacteria From Acidic Sub-arctic Soils and Boreal Peatlands.</title>
        <authorList>
            <person name="Belova S.E."/>
            <person name="Ravin N.V."/>
            <person name="Pankratov T.A."/>
            <person name="Rakitin A.L."/>
            <person name="Ivanova A.A."/>
            <person name="Beletsky A.V."/>
            <person name="Mardanov A.V."/>
            <person name="Sinninghe Damste J.S."/>
            <person name="Dedysh S.N."/>
        </authorList>
    </citation>
    <scope>NUCLEOTIDE SEQUENCE [LARGE SCALE GENOMIC DNA]</scope>
    <source>
        <strain evidence="5 6">SBC82</strain>
    </source>
</reference>
<dbReference type="Gene3D" id="3.40.47.10">
    <property type="match status" value="2"/>
</dbReference>
<dbReference type="Pfam" id="PF08541">
    <property type="entry name" value="ACP_syn_III_C"/>
    <property type="match status" value="1"/>
</dbReference>
<evidence type="ECO:0000259" key="4">
    <source>
        <dbReference type="Pfam" id="PF08541"/>
    </source>
</evidence>
<dbReference type="AlphaFoldDB" id="A0A2Z5FV54"/>
<sequence length="419" mass="46265">MPSRLASSQFGELFLAITSSFGSLVSDIVPSTERACSVTMLQCYCPDLREGQIAWNKGHVNALFRMTRIGEYMRIAGVKAVIPSQVIDNATIELMVAEHSSRTLSVQLNDVLKRIRYYLLHSGSHQRRWLASGERPFDLLQQAISETLAQAGARGSDVDLIIYTGVDRGFLEPAMANVVAVACGMPQAHCFDIVDACMSWVRAIFVAYTMFRSGVYKNALVVNCECSMRPGGRVNPGCFQLDSVDAVEWNFPAYTMGEAASATFLIRDDSRPWEFHFSSHSDLSDLCSIPLECFDRYCQPQPRLGRNGANQFTSFGGDMFRLGWSHGVEIFKRLSTPLDEIKEIFPHAASKKLWMDMGAEVGVQDKIRFIYPDYGNLVSASVPAGIAMAQEEGTIQEGDTLAGWVGSAGMSFASFAFQL</sequence>
<evidence type="ECO:0000259" key="3">
    <source>
        <dbReference type="Pfam" id="PF00108"/>
    </source>
</evidence>
<dbReference type="SUPFAM" id="SSF53901">
    <property type="entry name" value="Thiolase-like"/>
    <property type="match status" value="2"/>
</dbReference>
<dbReference type="InterPro" id="IPR016039">
    <property type="entry name" value="Thiolase-like"/>
</dbReference>
<dbReference type="Proteomes" id="UP000253606">
    <property type="component" value="Chromosome"/>
</dbReference>
<dbReference type="PANTHER" id="PTHR34069">
    <property type="entry name" value="3-OXOACYL-[ACYL-CARRIER-PROTEIN] SYNTHASE 3"/>
    <property type="match status" value="1"/>
</dbReference>
<evidence type="ECO:0000313" key="5">
    <source>
        <dbReference type="EMBL" id="AXC10748.1"/>
    </source>
</evidence>
<evidence type="ECO:0000256" key="1">
    <source>
        <dbReference type="ARBA" id="ARBA00022679"/>
    </source>
</evidence>
<accession>A0A2Z5FV54</accession>
<feature type="domain" description="Beta-ketoacyl-[acyl-carrier-protein] synthase III C-terminal" evidence="4">
    <location>
        <begin position="337"/>
        <end position="418"/>
    </location>
</feature>